<evidence type="ECO:0000313" key="2">
    <source>
        <dbReference type="EMBL" id="PZP54522.1"/>
    </source>
</evidence>
<proteinExistence type="predicted"/>
<feature type="chain" id="PRO_5015927293" description="Phytase-like domain-containing protein" evidence="1">
    <location>
        <begin position="21"/>
        <end position="441"/>
    </location>
</feature>
<reference evidence="2 3" key="1">
    <citation type="submission" date="2017-08" db="EMBL/GenBank/DDBJ databases">
        <title>Infants hospitalized years apart are colonized by the same room-sourced microbial strains.</title>
        <authorList>
            <person name="Brooks B."/>
            <person name="Olm M.R."/>
            <person name="Firek B.A."/>
            <person name="Baker R."/>
            <person name="Thomas B.C."/>
            <person name="Morowitz M.J."/>
            <person name="Banfield J.F."/>
        </authorList>
    </citation>
    <scope>NUCLEOTIDE SEQUENCE [LARGE SCALE GENOMIC DNA]</scope>
    <source>
        <strain evidence="2">S2_006_000_R2_64</strain>
    </source>
</reference>
<comment type="caution">
    <text evidence="2">The sequence shown here is derived from an EMBL/GenBank/DDBJ whole genome shotgun (WGS) entry which is preliminary data.</text>
</comment>
<dbReference type="PANTHER" id="PTHR42754">
    <property type="entry name" value="ENDOGLUCANASE"/>
    <property type="match status" value="1"/>
</dbReference>
<gene>
    <name evidence="2" type="ORF">DI586_09655</name>
</gene>
<dbReference type="Proteomes" id="UP000249739">
    <property type="component" value="Unassembled WGS sequence"/>
</dbReference>
<keyword evidence="1" id="KW-0732">Signal</keyword>
<organism evidence="2 3">
    <name type="scientific">Micavibrio aeruginosavorus</name>
    <dbReference type="NCBI Taxonomy" id="349221"/>
    <lineage>
        <taxon>Bacteria</taxon>
        <taxon>Pseudomonadati</taxon>
        <taxon>Bdellovibrionota</taxon>
        <taxon>Bdellovibrionia</taxon>
        <taxon>Bdellovibrionales</taxon>
        <taxon>Pseudobdellovibrionaceae</taxon>
        <taxon>Micavibrio</taxon>
    </lineage>
</organism>
<dbReference type="EMBL" id="QFOT01000130">
    <property type="protein sequence ID" value="PZP54522.1"/>
    <property type="molecule type" value="Genomic_DNA"/>
</dbReference>
<sequence length="441" mass="47905">MKIFLTLLCTSVLFSAVAYAASSDNACEIIGEEIIPLRVPNFDVPILWKRVTGVDGPDIPVDLISLADGGFVVVGESAEYDKDKGMGKNQSYLARVDINGKILWEKRYPVKGFVHASHGIAVKDRLVVLSAIDEGKGKSVRLDFMDGLGVVKTSKTISDPVYDLIPEGIASLPNSPVMTIALWASNRKDLDDNFTILKQVTAEGKEISSRHYLPGLPNRLESFQKTVDGDLIGSGQIRENGVNAGWIFNVDGPSGDLKFQRPYLRGYQSNLRAIAQDTDGSFIAIGDSVPTDAGLRAAWVMKVSDRGNPIWQRYIQGKYAFSGRDVSVAKDGRIIAMVNARPVAKEGGREHVRLMTFTPEGKLEGDEALIEGANAQGVDLLVREHSRILTGVTTSGLGNYGLAKDQRTAGYDIWMLGLPKLSAFQNPCGARKVSDSFDEGL</sequence>
<dbReference type="SUPFAM" id="SSF50998">
    <property type="entry name" value="Quinoprotein alcohol dehydrogenase-like"/>
    <property type="match status" value="1"/>
</dbReference>
<evidence type="ECO:0000256" key="1">
    <source>
        <dbReference type="SAM" id="SignalP"/>
    </source>
</evidence>
<name>A0A2W5HFZ8_9BACT</name>
<dbReference type="InterPro" id="IPR011047">
    <property type="entry name" value="Quinoprotein_ADH-like_sf"/>
</dbReference>
<accession>A0A2W5HFZ8</accession>
<feature type="signal peptide" evidence="1">
    <location>
        <begin position="1"/>
        <end position="20"/>
    </location>
</feature>
<evidence type="ECO:0000313" key="3">
    <source>
        <dbReference type="Proteomes" id="UP000249739"/>
    </source>
</evidence>
<dbReference type="AlphaFoldDB" id="A0A2W5HFZ8"/>
<evidence type="ECO:0008006" key="4">
    <source>
        <dbReference type="Google" id="ProtNLM"/>
    </source>
</evidence>
<dbReference type="PANTHER" id="PTHR42754:SF1">
    <property type="entry name" value="LIPOPROTEIN"/>
    <property type="match status" value="1"/>
</dbReference>
<protein>
    <recommendedName>
        <fullName evidence="4">Phytase-like domain-containing protein</fullName>
    </recommendedName>
</protein>